<evidence type="ECO:0000313" key="2">
    <source>
        <dbReference type="Proteomes" id="UP001060085"/>
    </source>
</evidence>
<dbReference type="Proteomes" id="UP001060085">
    <property type="component" value="Linkage Group LG03"/>
</dbReference>
<gene>
    <name evidence="1" type="ORF">M9H77_13211</name>
</gene>
<accession>A0ACC0BJJ5</accession>
<evidence type="ECO:0000313" key="1">
    <source>
        <dbReference type="EMBL" id="KAI5672847.1"/>
    </source>
</evidence>
<sequence>MKSKPRILDVPLVEVPFQEDIDIAETSRIDVDVQDIGTLVHESDELESVDIPGRSSIVDEDENNEDEEEFNWESDEEEEEEEFESKSDSEITCLFPFLLIYMLRGSKKRAHPAAASTSVETSTMGVAASIPTTSTPVEMSTTLVETFTTSASIPPGTSLSPATAFTPPEMSTPPVAVSTPSATLTLFPQLPYSSPVPTFTSSLASSSAEEVLMGPDA</sequence>
<comment type="caution">
    <text evidence="1">The sequence shown here is derived from an EMBL/GenBank/DDBJ whole genome shotgun (WGS) entry which is preliminary data.</text>
</comment>
<name>A0ACC0BJJ5_CATRO</name>
<dbReference type="EMBL" id="CM044703">
    <property type="protein sequence ID" value="KAI5672847.1"/>
    <property type="molecule type" value="Genomic_DNA"/>
</dbReference>
<proteinExistence type="predicted"/>
<keyword evidence="2" id="KW-1185">Reference proteome</keyword>
<organism evidence="1 2">
    <name type="scientific">Catharanthus roseus</name>
    <name type="common">Madagascar periwinkle</name>
    <name type="synonym">Vinca rosea</name>
    <dbReference type="NCBI Taxonomy" id="4058"/>
    <lineage>
        <taxon>Eukaryota</taxon>
        <taxon>Viridiplantae</taxon>
        <taxon>Streptophyta</taxon>
        <taxon>Embryophyta</taxon>
        <taxon>Tracheophyta</taxon>
        <taxon>Spermatophyta</taxon>
        <taxon>Magnoliopsida</taxon>
        <taxon>eudicotyledons</taxon>
        <taxon>Gunneridae</taxon>
        <taxon>Pentapetalae</taxon>
        <taxon>asterids</taxon>
        <taxon>lamiids</taxon>
        <taxon>Gentianales</taxon>
        <taxon>Apocynaceae</taxon>
        <taxon>Rauvolfioideae</taxon>
        <taxon>Vinceae</taxon>
        <taxon>Catharanthinae</taxon>
        <taxon>Catharanthus</taxon>
    </lineage>
</organism>
<reference evidence="2" key="1">
    <citation type="journal article" date="2023" name="Nat. Plants">
        <title>Single-cell RNA sequencing provides a high-resolution roadmap for understanding the multicellular compartmentation of specialized metabolism.</title>
        <authorList>
            <person name="Sun S."/>
            <person name="Shen X."/>
            <person name="Li Y."/>
            <person name="Li Y."/>
            <person name="Wang S."/>
            <person name="Li R."/>
            <person name="Zhang H."/>
            <person name="Shen G."/>
            <person name="Guo B."/>
            <person name="Wei J."/>
            <person name="Xu J."/>
            <person name="St-Pierre B."/>
            <person name="Chen S."/>
            <person name="Sun C."/>
        </authorList>
    </citation>
    <scope>NUCLEOTIDE SEQUENCE [LARGE SCALE GENOMIC DNA]</scope>
</reference>
<protein>
    <submittedName>
        <fullName evidence="1">Uncharacterized protein</fullName>
    </submittedName>
</protein>